<feature type="transmembrane region" description="Helical" evidence="6">
    <location>
        <begin position="6"/>
        <end position="29"/>
    </location>
</feature>
<dbReference type="InterPro" id="IPR036396">
    <property type="entry name" value="Cyt_P450_sf"/>
</dbReference>
<keyword evidence="6" id="KW-0812">Transmembrane</keyword>
<keyword evidence="4 5" id="KW-0503">Monooxygenase</keyword>
<dbReference type="PANTHER" id="PTHR24300">
    <property type="entry name" value="CYTOCHROME P450 508A4-RELATED"/>
    <property type="match status" value="1"/>
</dbReference>
<evidence type="ECO:0000256" key="5">
    <source>
        <dbReference type="RuleBase" id="RU000461"/>
    </source>
</evidence>
<dbReference type="PANTHER" id="PTHR24300:SF403">
    <property type="entry name" value="CYTOCHROME P450 306A1"/>
    <property type="match status" value="1"/>
</dbReference>
<reference evidence="8" key="1">
    <citation type="submission" date="2025-08" db="UniProtKB">
        <authorList>
            <consortium name="RefSeq"/>
        </authorList>
    </citation>
    <scope>IDENTIFICATION</scope>
</reference>
<dbReference type="Gene3D" id="1.10.630.10">
    <property type="entry name" value="Cytochrome P450"/>
    <property type="match status" value="1"/>
</dbReference>
<keyword evidence="7" id="KW-1185">Reference proteome</keyword>
<dbReference type="InterPro" id="IPR017972">
    <property type="entry name" value="Cyt_P450_CS"/>
</dbReference>
<organism evidence="7 8">
    <name type="scientific">Priapulus caudatus</name>
    <name type="common">Priapulid worm</name>
    <dbReference type="NCBI Taxonomy" id="37621"/>
    <lineage>
        <taxon>Eukaryota</taxon>
        <taxon>Metazoa</taxon>
        <taxon>Ecdysozoa</taxon>
        <taxon>Scalidophora</taxon>
        <taxon>Priapulida</taxon>
        <taxon>Priapulimorpha</taxon>
        <taxon>Priapulimorphida</taxon>
        <taxon>Priapulidae</taxon>
        <taxon>Priapulus</taxon>
    </lineage>
</organism>
<gene>
    <name evidence="8" type="primary">LOC106807698</name>
</gene>
<sequence>MDASVIWNFLLGKPVGLLLGIASVFLYVYMTRKPSGIPPGPAGWPVFGNLLRLGRNPHLTLTSMSQQYGNIFSVYMGNMLTVVLNDYDTVKEAFLKMGDVFSGRPDLYVIKTSSSDHNGVHGLILTEGAHWREQRKFALEALREFGMGKISLEGKIQEEVQALLHEIGEKSDQAFDSKLLMGNAVSNVICNIVFGNRFDYDDAEFREMLERLNISVRNSSVSGLINFMPFLRFVPGLGRELMQGFAARRVKSFAYFQRRIDEHKATLDREHVRDFIDAYLKHIEDVKTAKRGGETFTETELIFAIGSLFGAGTETTATTLRWGFVYMINYPDVQRKVQAEIDAVIGDARLPSMKDRPLLPYTEATIMEIQRLGQLVPLGVPHATTRDVSLRGYTIPARTMILPNLWAIHRDAKNFPDPTAFKPERYLDADGSLSSKLCERLMPFSIGWRVCLGEMLARMELLLFFTAILQQFHIQTPEGESPPPLTGEMGIVHQPTAYRQRFIPRK</sequence>
<dbReference type="Pfam" id="PF00067">
    <property type="entry name" value="p450"/>
    <property type="match status" value="1"/>
</dbReference>
<keyword evidence="2 5" id="KW-0479">Metal-binding</keyword>
<keyword evidence="5" id="KW-0349">Heme</keyword>
<name>A0ABM1E094_PRICU</name>
<dbReference type="InterPro" id="IPR050182">
    <property type="entry name" value="Cytochrome_P450_fam2"/>
</dbReference>
<evidence type="ECO:0000256" key="6">
    <source>
        <dbReference type="SAM" id="Phobius"/>
    </source>
</evidence>
<dbReference type="PRINTS" id="PR00385">
    <property type="entry name" value="P450"/>
</dbReference>
<evidence type="ECO:0000256" key="3">
    <source>
        <dbReference type="ARBA" id="ARBA00023004"/>
    </source>
</evidence>
<comment type="similarity">
    <text evidence="1 5">Belongs to the cytochrome P450 family.</text>
</comment>
<dbReference type="InterPro" id="IPR001128">
    <property type="entry name" value="Cyt_P450"/>
</dbReference>
<dbReference type="PROSITE" id="PS00086">
    <property type="entry name" value="CYTOCHROME_P450"/>
    <property type="match status" value="1"/>
</dbReference>
<dbReference type="GeneID" id="106807698"/>
<keyword evidence="6" id="KW-1133">Transmembrane helix</keyword>
<dbReference type="SUPFAM" id="SSF48264">
    <property type="entry name" value="Cytochrome P450"/>
    <property type="match status" value="1"/>
</dbReference>
<dbReference type="InterPro" id="IPR002401">
    <property type="entry name" value="Cyt_P450_E_grp-I"/>
</dbReference>
<evidence type="ECO:0000256" key="1">
    <source>
        <dbReference type="ARBA" id="ARBA00010617"/>
    </source>
</evidence>
<keyword evidence="6" id="KW-0472">Membrane</keyword>
<protein>
    <submittedName>
        <fullName evidence="8">Cytochrome P450 2B4-like isoform X1</fullName>
    </submittedName>
</protein>
<dbReference type="PRINTS" id="PR00463">
    <property type="entry name" value="EP450I"/>
</dbReference>
<evidence type="ECO:0000313" key="8">
    <source>
        <dbReference type="RefSeq" id="XP_014665615.1"/>
    </source>
</evidence>
<evidence type="ECO:0000313" key="7">
    <source>
        <dbReference type="Proteomes" id="UP000695022"/>
    </source>
</evidence>
<evidence type="ECO:0000256" key="2">
    <source>
        <dbReference type="ARBA" id="ARBA00022723"/>
    </source>
</evidence>
<evidence type="ECO:0000256" key="4">
    <source>
        <dbReference type="ARBA" id="ARBA00023033"/>
    </source>
</evidence>
<keyword evidence="3 5" id="KW-0408">Iron</keyword>
<accession>A0ABM1E094</accession>
<dbReference type="RefSeq" id="XP_014665615.1">
    <property type="nucleotide sequence ID" value="XM_014810129.1"/>
</dbReference>
<proteinExistence type="inferred from homology"/>
<keyword evidence="5" id="KW-0560">Oxidoreductase</keyword>
<dbReference type="Proteomes" id="UP000695022">
    <property type="component" value="Unplaced"/>
</dbReference>